<dbReference type="PANTHER" id="PTHR18952">
    <property type="entry name" value="CARBONIC ANHYDRASE"/>
    <property type="match status" value="1"/>
</dbReference>
<organism evidence="5 6">
    <name type="scientific">Romanomermis culicivorax</name>
    <name type="common">Nematode worm</name>
    <dbReference type="NCBI Taxonomy" id="13658"/>
    <lineage>
        <taxon>Eukaryota</taxon>
        <taxon>Metazoa</taxon>
        <taxon>Ecdysozoa</taxon>
        <taxon>Nematoda</taxon>
        <taxon>Enoplea</taxon>
        <taxon>Dorylaimia</taxon>
        <taxon>Mermithida</taxon>
        <taxon>Mermithoidea</taxon>
        <taxon>Mermithidae</taxon>
        <taxon>Romanomermis</taxon>
    </lineage>
</organism>
<evidence type="ECO:0000259" key="4">
    <source>
        <dbReference type="PROSITE" id="PS51144"/>
    </source>
</evidence>
<dbReference type="GO" id="GO:0004089">
    <property type="term" value="F:carbonate dehydratase activity"/>
    <property type="evidence" value="ECO:0007669"/>
    <property type="project" value="InterPro"/>
</dbReference>
<dbReference type="OMA" id="DIQWANT"/>
<feature type="domain" description="Alpha-carbonic anhydrase" evidence="4">
    <location>
        <begin position="19"/>
        <end position="290"/>
    </location>
</feature>
<evidence type="ECO:0000256" key="3">
    <source>
        <dbReference type="SAM" id="SignalP"/>
    </source>
</evidence>
<keyword evidence="2" id="KW-0812">Transmembrane</keyword>
<accession>A0A915JP45</accession>
<dbReference type="WBParaSite" id="nRc.2.0.1.t27711-RA">
    <property type="protein sequence ID" value="nRc.2.0.1.t27711-RA"/>
    <property type="gene ID" value="nRc.2.0.1.g27711"/>
</dbReference>
<dbReference type="PANTHER" id="PTHR18952:SF124">
    <property type="entry name" value="CARBONIC ANHYDRASE 7"/>
    <property type="match status" value="1"/>
</dbReference>
<feature type="transmembrane region" description="Helical" evidence="2">
    <location>
        <begin position="299"/>
        <end position="316"/>
    </location>
</feature>
<dbReference type="Proteomes" id="UP000887565">
    <property type="component" value="Unplaced"/>
</dbReference>
<comment type="similarity">
    <text evidence="1">Belongs to the alpha-carbonic anhydrase family.</text>
</comment>
<keyword evidence="5" id="KW-1185">Reference proteome</keyword>
<dbReference type="AlphaFoldDB" id="A0A915JP45"/>
<dbReference type="GO" id="GO:0005737">
    <property type="term" value="C:cytoplasm"/>
    <property type="evidence" value="ECO:0007669"/>
    <property type="project" value="TreeGrafter"/>
</dbReference>
<dbReference type="CDD" id="cd00326">
    <property type="entry name" value="alpha_CA"/>
    <property type="match status" value="1"/>
</dbReference>
<keyword evidence="2" id="KW-1133">Transmembrane helix</keyword>
<dbReference type="InterPro" id="IPR023561">
    <property type="entry name" value="Carbonic_anhydrase_a-class"/>
</dbReference>
<dbReference type="Gene3D" id="3.10.200.10">
    <property type="entry name" value="Alpha carbonic anhydrase"/>
    <property type="match status" value="1"/>
</dbReference>
<keyword evidence="3" id="KW-0732">Signal</keyword>
<dbReference type="GO" id="GO:0008270">
    <property type="term" value="F:zinc ion binding"/>
    <property type="evidence" value="ECO:0007669"/>
    <property type="project" value="InterPro"/>
</dbReference>
<dbReference type="SMART" id="SM01057">
    <property type="entry name" value="Carb_anhydrase"/>
    <property type="match status" value="1"/>
</dbReference>
<evidence type="ECO:0000313" key="6">
    <source>
        <dbReference type="WBParaSite" id="nRc.2.0.1.t27711-RA"/>
    </source>
</evidence>
<sequence length="317" mass="37024">MILFAFFILLLYGFVSGDEDWSYFSLKRHGNFTYFECSSEDRPPSNINTRKVIIDSSLPPLQFLNYNLTYKDLKVINDGRSVKLETSRTASGDVPMITSSLFNWQYYRLLQCHFHWSHDSNETDSGAEHLINGIQFPMEAHCVHVKANLTSEEEKIGGNLIILAIFFDLDDQDDNNPILDDLIRDLETVQNNKSIATVSSWRWDKLLPDFVDDFFWYNGSLKTPTCSEIVQWILFTQPVVMSKKQLTQFRQMMQKIPIQNVAHTLDPTAVTFASNRTLKPIFGRKIFWRRVDNSARTKILPRLLFIFVFSTFFYLYF</sequence>
<dbReference type="PROSITE" id="PS51144">
    <property type="entry name" value="ALPHA_CA_2"/>
    <property type="match status" value="1"/>
</dbReference>
<evidence type="ECO:0000256" key="2">
    <source>
        <dbReference type="SAM" id="Phobius"/>
    </source>
</evidence>
<reference evidence="6" key="1">
    <citation type="submission" date="2022-11" db="UniProtKB">
        <authorList>
            <consortium name="WormBaseParasite"/>
        </authorList>
    </citation>
    <scope>IDENTIFICATION</scope>
</reference>
<evidence type="ECO:0000256" key="1">
    <source>
        <dbReference type="ARBA" id="ARBA00010718"/>
    </source>
</evidence>
<dbReference type="Pfam" id="PF00194">
    <property type="entry name" value="Carb_anhydrase"/>
    <property type="match status" value="1"/>
</dbReference>
<feature type="signal peptide" evidence="3">
    <location>
        <begin position="1"/>
        <end position="17"/>
    </location>
</feature>
<keyword evidence="2" id="KW-0472">Membrane</keyword>
<dbReference type="InterPro" id="IPR036398">
    <property type="entry name" value="CA_dom_sf"/>
</dbReference>
<feature type="chain" id="PRO_5037157300" evidence="3">
    <location>
        <begin position="18"/>
        <end position="317"/>
    </location>
</feature>
<dbReference type="InterPro" id="IPR001148">
    <property type="entry name" value="CA_dom"/>
</dbReference>
<proteinExistence type="inferred from homology"/>
<evidence type="ECO:0000313" key="5">
    <source>
        <dbReference type="Proteomes" id="UP000887565"/>
    </source>
</evidence>
<name>A0A915JP45_ROMCU</name>
<protein>
    <submittedName>
        <fullName evidence="6">Alpha-carbonic anhydrase domain-containing protein</fullName>
    </submittedName>
</protein>
<dbReference type="SUPFAM" id="SSF51069">
    <property type="entry name" value="Carbonic anhydrase"/>
    <property type="match status" value="1"/>
</dbReference>